<dbReference type="InterPro" id="IPR022271">
    <property type="entry name" value="Lipocalin_ApoD"/>
</dbReference>
<dbReference type="PANTHER" id="PTHR10612">
    <property type="entry name" value="APOLIPOPROTEIN D"/>
    <property type="match status" value="1"/>
</dbReference>
<feature type="domain" description="Lipocalin/cytosolic fatty-acid binding" evidence="3">
    <location>
        <begin position="3"/>
        <end position="143"/>
    </location>
</feature>
<dbReference type="GO" id="GO:0000302">
    <property type="term" value="P:response to reactive oxygen species"/>
    <property type="evidence" value="ECO:0007669"/>
    <property type="project" value="TreeGrafter"/>
</dbReference>
<dbReference type="PIRSF" id="PIRSF036893">
    <property type="entry name" value="Lipocalin_ApoD"/>
    <property type="match status" value="1"/>
</dbReference>
<accession>A0A6C0AEJ3</accession>
<evidence type="ECO:0000256" key="2">
    <source>
        <dbReference type="PIRNR" id="PIRNR036893"/>
    </source>
</evidence>
<dbReference type="SUPFAM" id="SSF50814">
    <property type="entry name" value="Lipocalins"/>
    <property type="match status" value="1"/>
</dbReference>
<evidence type="ECO:0000256" key="1">
    <source>
        <dbReference type="ARBA" id="ARBA00006889"/>
    </source>
</evidence>
<dbReference type="Pfam" id="PF08212">
    <property type="entry name" value="Lipocalin_2"/>
    <property type="match status" value="1"/>
</dbReference>
<dbReference type="InterPro" id="IPR000566">
    <property type="entry name" value="Lipocln_cytosolic_FA-bd_dom"/>
</dbReference>
<name>A0A6C0AEJ3_9ZZZZ</name>
<dbReference type="GO" id="GO:0006629">
    <property type="term" value="P:lipid metabolic process"/>
    <property type="evidence" value="ECO:0007669"/>
    <property type="project" value="TreeGrafter"/>
</dbReference>
<dbReference type="Gene3D" id="2.40.128.20">
    <property type="match status" value="1"/>
</dbReference>
<organism evidence="4">
    <name type="scientific">viral metagenome</name>
    <dbReference type="NCBI Taxonomy" id="1070528"/>
    <lineage>
        <taxon>unclassified sequences</taxon>
        <taxon>metagenomes</taxon>
        <taxon>organismal metagenomes</taxon>
    </lineage>
</organism>
<dbReference type="EMBL" id="MN740595">
    <property type="protein sequence ID" value="QHS78169.1"/>
    <property type="molecule type" value="Genomic_DNA"/>
</dbReference>
<dbReference type="GO" id="GO:0005737">
    <property type="term" value="C:cytoplasm"/>
    <property type="evidence" value="ECO:0007669"/>
    <property type="project" value="TreeGrafter"/>
</dbReference>
<proteinExistence type="inferred from homology"/>
<dbReference type="InterPro" id="IPR012674">
    <property type="entry name" value="Calycin"/>
</dbReference>
<protein>
    <recommendedName>
        <fullName evidence="3">Lipocalin/cytosolic fatty-acid binding domain-containing protein</fullName>
    </recommendedName>
</protein>
<comment type="similarity">
    <text evidence="1 2">Belongs to the calycin superfamily. Lipocalin family.</text>
</comment>
<dbReference type="AlphaFoldDB" id="A0A6C0AEJ3"/>
<sequence>MSLDLARYQGLFYEVYRQNAYFEFLCKTQSYNQQSTVTANYTLLDKETMKVVNKCSSIYNGIISVEGTAKKDVNLPENQLVLTFDFPGNNTSSIYQIFYTDYDNFSIVGNLETGYLSFLSRTSSISDANYNLLCALAISYGFKIIG</sequence>
<dbReference type="PANTHER" id="PTHR10612:SF62">
    <property type="entry name" value="LIPOCALIN_CYTOSOLIC FATTY-ACID BINDING DOMAIN-CONTAINING PROTEIN"/>
    <property type="match status" value="1"/>
</dbReference>
<evidence type="ECO:0000313" key="4">
    <source>
        <dbReference type="EMBL" id="QHS78169.1"/>
    </source>
</evidence>
<evidence type="ECO:0000259" key="3">
    <source>
        <dbReference type="Pfam" id="PF08212"/>
    </source>
</evidence>
<reference evidence="4" key="1">
    <citation type="journal article" date="2020" name="Nature">
        <title>Giant virus diversity and host interactions through global metagenomics.</title>
        <authorList>
            <person name="Schulz F."/>
            <person name="Roux S."/>
            <person name="Paez-Espino D."/>
            <person name="Jungbluth S."/>
            <person name="Walsh D.A."/>
            <person name="Denef V.J."/>
            <person name="McMahon K.D."/>
            <person name="Konstantinidis K.T."/>
            <person name="Eloe-Fadrosh E.A."/>
            <person name="Kyrpides N.C."/>
            <person name="Woyke T."/>
        </authorList>
    </citation>
    <scope>NUCLEOTIDE SEQUENCE</scope>
    <source>
        <strain evidence="4">GVMAG-S-1021933-23</strain>
    </source>
</reference>